<dbReference type="AlphaFoldDB" id="A0A2T1EBU6"/>
<gene>
    <name evidence="1" type="ORF">C7B82_09420</name>
</gene>
<reference evidence="2" key="1">
    <citation type="submission" date="2018-02" db="EMBL/GenBank/DDBJ databases">
        <authorList>
            <person name="Moore K."/>
            <person name="Momper L."/>
        </authorList>
    </citation>
    <scope>NUCLEOTIDE SEQUENCE [LARGE SCALE GENOMIC DNA]</scope>
    <source>
        <strain evidence="2">ULC18</strain>
    </source>
</reference>
<accession>A0A2T1EBU6</accession>
<dbReference type="Proteomes" id="UP000239576">
    <property type="component" value="Unassembled WGS sequence"/>
</dbReference>
<keyword evidence="2" id="KW-1185">Reference proteome</keyword>
<dbReference type="EMBL" id="PVWK01000055">
    <property type="protein sequence ID" value="PSB30165.1"/>
    <property type="molecule type" value="Genomic_DNA"/>
</dbReference>
<proteinExistence type="predicted"/>
<protein>
    <submittedName>
        <fullName evidence="1">Uncharacterized protein</fullName>
    </submittedName>
</protein>
<organism evidence="1 2">
    <name type="scientific">Stenomitos frigidus ULC18</name>
    <dbReference type="NCBI Taxonomy" id="2107698"/>
    <lineage>
        <taxon>Bacteria</taxon>
        <taxon>Bacillati</taxon>
        <taxon>Cyanobacteriota</taxon>
        <taxon>Cyanophyceae</taxon>
        <taxon>Leptolyngbyales</taxon>
        <taxon>Leptolyngbyaceae</taxon>
        <taxon>Stenomitos</taxon>
    </lineage>
</organism>
<reference evidence="1 2" key="2">
    <citation type="submission" date="2018-03" db="EMBL/GenBank/DDBJ databases">
        <title>The ancient ancestry and fast evolution of plastids.</title>
        <authorList>
            <person name="Moore K.R."/>
            <person name="Magnabosco C."/>
            <person name="Momper L."/>
            <person name="Gold D.A."/>
            <person name="Bosak T."/>
            <person name="Fournier G.P."/>
        </authorList>
    </citation>
    <scope>NUCLEOTIDE SEQUENCE [LARGE SCALE GENOMIC DNA]</scope>
    <source>
        <strain evidence="1 2">ULC18</strain>
    </source>
</reference>
<evidence type="ECO:0000313" key="1">
    <source>
        <dbReference type="EMBL" id="PSB30165.1"/>
    </source>
</evidence>
<name>A0A2T1EBU6_9CYAN</name>
<sequence length="80" mass="8841">MTDVMQAIADRASANPAYTQPIRVSRPLKPELSQCHKVCRTLAVFVCGVTAGVLLHKALEWYFPADYAPIAQPTSQRANR</sequence>
<dbReference type="RefSeq" id="WP_106256050.1">
    <property type="nucleotide sequence ID" value="NZ_CAWNSW010000027.1"/>
</dbReference>
<comment type="caution">
    <text evidence="1">The sequence shown here is derived from an EMBL/GenBank/DDBJ whole genome shotgun (WGS) entry which is preliminary data.</text>
</comment>
<evidence type="ECO:0000313" key="2">
    <source>
        <dbReference type="Proteomes" id="UP000239576"/>
    </source>
</evidence>